<gene>
    <name evidence="3" type="ORF">H1D24_18130</name>
</gene>
<evidence type="ECO:0000313" key="4">
    <source>
        <dbReference type="Proteomes" id="UP000545761"/>
    </source>
</evidence>
<keyword evidence="2" id="KW-0732">Signal</keyword>
<dbReference type="RefSeq" id="WP_181658643.1">
    <property type="nucleotide sequence ID" value="NZ_JACEHE010000010.1"/>
</dbReference>
<dbReference type="AlphaFoldDB" id="A0A7W0I9W0"/>
<reference evidence="3 4" key="1">
    <citation type="submission" date="2020-07" db="EMBL/GenBank/DDBJ databases">
        <title>Streptomyces isolated from Indian soil.</title>
        <authorList>
            <person name="Mandal S."/>
            <person name="Maiti P.K."/>
        </authorList>
    </citation>
    <scope>NUCLEOTIDE SEQUENCE [LARGE SCALE GENOMIC DNA]</scope>
    <source>
        <strain evidence="3 4">PSKA28</strain>
    </source>
</reference>
<accession>A0A7W0I9W0</accession>
<sequence length="153" mass="15217">MTRARRIRTVVASLALALVTAVPVIGAERAPAPQLGDPVVVERTPAASAAGPSGWPYEDGARLETHPSSVGSPRQTGQPTGSASDDDGISDVAEPTPTRSATPERRPSSEAEPVRPVSPLPASSGDTGSPTPTVTPSASSGDDGGDDGGGDDG</sequence>
<protein>
    <recommendedName>
        <fullName evidence="5">Small secreted hydrophilic protein</fullName>
    </recommendedName>
</protein>
<organism evidence="3 4">
    <name type="scientific">Streptomyces himalayensis subsp. himalayensis</name>
    <dbReference type="NCBI Taxonomy" id="2756131"/>
    <lineage>
        <taxon>Bacteria</taxon>
        <taxon>Bacillati</taxon>
        <taxon>Actinomycetota</taxon>
        <taxon>Actinomycetes</taxon>
        <taxon>Kitasatosporales</taxon>
        <taxon>Streptomycetaceae</taxon>
        <taxon>Streptomyces</taxon>
        <taxon>Streptomyces himalayensis</taxon>
    </lineage>
</organism>
<name>A0A7W0I9W0_9ACTN</name>
<evidence type="ECO:0008006" key="5">
    <source>
        <dbReference type="Google" id="ProtNLM"/>
    </source>
</evidence>
<dbReference type="Proteomes" id="UP000545761">
    <property type="component" value="Unassembled WGS sequence"/>
</dbReference>
<feature type="compositionally biased region" description="Acidic residues" evidence="1">
    <location>
        <begin position="143"/>
        <end position="153"/>
    </location>
</feature>
<evidence type="ECO:0000313" key="3">
    <source>
        <dbReference type="EMBL" id="MBA2947673.1"/>
    </source>
</evidence>
<feature type="compositionally biased region" description="Low complexity" evidence="1">
    <location>
        <begin position="121"/>
        <end position="141"/>
    </location>
</feature>
<feature type="compositionally biased region" description="Low complexity" evidence="1">
    <location>
        <begin position="45"/>
        <end position="54"/>
    </location>
</feature>
<proteinExistence type="predicted"/>
<feature type="compositionally biased region" description="Basic and acidic residues" evidence="1">
    <location>
        <begin position="102"/>
        <end position="113"/>
    </location>
</feature>
<evidence type="ECO:0000256" key="1">
    <source>
        <dbReference type="SAM" id="MobiDB-lite"/>
    </source>
</evidence>
<evidence type="ECO:0000256" key="2">
    <source>
        <dbReference type="SAM" id="SignalP"/>
    </source>
</evidence>
<feature type="chain" id="PRO_5031489414" description="Small secreted hydrophilic protein" evidence="2">
    <location>
        <begin position="27"/>
        <end position="153"/>
    </location>
</feature>
<comment type="caution">
    <text evidence="3">The sequence shown here is derived from an EMBL/GenBank/DDBJ whole genome shotgun (WGS) entry which is preliminary data.</text>
</comment>
<dbReference type="EMBL" id="JACEHE010000010">
    <property type="protein sequence ID" value="MBA2947673.1"/>
    <property type="molecule type" value="Genomic_DNA"/>
</dbReference>
<feature type="signal peptide" evidence="2">
    <location>
        <begin position="1"/>
        <end position="26"/>
    </location>
</feature>
<feature type="compositionally biased region" description="Polar residues" evidence="1">
    <location>
        <begin position="66"/>
        <end position="83"/>
    </location>
</feature>
<feature type="region of interest" description="Disordered" evidence="1">
    <location>
        <begin position="28"/>
        <end position="153"/>
    </location>
</feature>